<dbReference type="EMBL" id="JTLV02000006">
    <property type="protein sequence ID" value="PQM29992.1"/>
    <property type="molecule type" value="Genomic_DNA"/>
</dbReference>
<dbReference type="AlphaFoldDB" id="A0A2P6F957"/>
<evidence type="ECO:0000313" key="1">
    <source>
        <dbReference type="EMBL" id="PQM29992.1"/>
    </source>
</evidence>
<organism evidence="1 2">
    <name type="scientific">Spiroplasma poulsonii</name>
    <dbReference type="NCBI Taxonomy" id="2138"/>
    <lineage>
        <taxon>Bacteria</taxon>
        <taxon>Bacillati</taxon>
        <taxon>Mycoplasmatota</taxon>
        <taxon>Mollicutes</taxon>
        <taxon>Entomoplasmatales</taxon>
        <taxon>Spiroplasmataceae</taxon>
        <taxon>Spiroplasma</taxon>
    </lineage>
</organism>
<reference evidence="1 2" key="1">
    <citation type="journal article" date="2015" name="MBio">
        <title>Genome sequence of the Drosophila melanogaster male-killing Spiroplasma strain MSRO endosymbiont.</title>
        <authorList>
            <person name="Paredes J.C."/>
            <person name="Herren J.K."/>
            <person name="Schupfer F."/>
            <person name="Marin R."/>
            <person name="Claverol S."/>
            <person name="Kuo C.H."/>
            <person name="Lemaitre B."/>
            <person name="Beven L."/>
        </authorList>
    </citation>
    <scope>NUCLEOTIDE SEQUENCE [LARGE SCALE GENOMIC DNA]</scope>
    <source>
        <strain evidence="1 2">MSRO</strain>
    </source>
</reference>
<sequence length="56" mass="6531">MFVEEQPSVSPTNFIKDMIENSVENKNDEIEIIKEKGAYTPEEIKKISDFTLKNLR</sequence>
<evidence type="ECO:0000313" key="2">
    <source>
        <dbReference type="Proteomes" id="UP000031565"/>
    </source>
</evidence>
<comment type="caution">
    <text evidence="1">The sequence shown here is derived from an EMBL/GenBank/DDBJ whole genome shotgun (WGS) entry which is preliminary data.</text>
</comment>
<gene>
    <name evidence="1" type="ORF">SMSRO_SF028750</name>
</gene>
<keyword evidence="2" id="KW-1185">Reference proteome</keyword>
<name>A0A2P6F957_9MOLU</name>
<proteinExistence type="predicted"/>
<dbReference type="Proteomes" id="UP000031565">
    <property type="component" value="Unassembled WGS sequence"/>
</dbReference>
<accession>A0A2P6F957</accession>
<dbReference type="RefSeq" id="WP_157944301.1">
    <property type="nucleotide sequence ID" value="NZ_JTLV02000006.1"/>
</dbReference>
<protein>
    <submittedName>
        <fullName evidence="1">Uncharacterized protein</fullName>
    </submittedName>
</protein>